<reference evidence="12" key="1">
    <citation type="submission" date="2021-01" db="EMBL/GenBank/DDBJ databases">
        <authorList>
            <person name="Corre E."/>
            <person name="Pelletier E."/>
            <person name="Niang G."/>
            <person name="Scheremetjew M."/>
            <person name="Finn R."/>
            <person name="Kale V."/>
            <person name="Holt S."/>
            <person name="Cochrane G."/>
            <person name="Meng A."/>
            <person name="Brown T."/>
            <person name="Cohen L."/>
        </authorList>
    </citation>
    <scope>NUCLEOTIDE SEQUENCE</scope>
    <source>
        <strain evidence="12">SL-175</strain>
    </source>
</reference>
<evidence type="ECO:0000256" key="6">
    <source>
        <dbReference type="ARBA" id="ARBA00023288"/>
    </source>
</evidence>
<evidence type="ECO:0000256" key="1">
    <source>
        <dbReference type="ARBA" id="ARBA00004512"/>
    </source>
</evidence>
<evidence type="ECO:0000256" key="5">
    <source>
        <dbReference type="ARBA" id="ARBA00023136"/>
    </source>
</evidence>
<comment type="subcellular location">
    <subcellularLocation>
        <location evidence="1">Cytoplasmic vesicle</location>
        <location evidence="1">Autophagosome membrane</location>
        <topology evidence="1">Lipid-anchor</topology>
    </subcellularLocation>
    <subcellularLocation>
        <location evidence="8">Vacuole membrane</location>
    </subcellularLocation>
</comment>
<dbReference type="GO" id="GO:0031410">
    <property type="term" value="C:cytoplasmic vesicle"/>
    <property type="evidence" value="ECO:0007669"/>
    <property type="project" value="UniProtKB-KW"/>
</dbReference>
<proteinExistence type="inferred from homology"/>
<dbReference type="GO" id="GO:0000421">
    <property type="term" value="C:autophagosome membrane"/>
    <property type="evidence" value="ECO:0007669"/>
    <property type="project" value="UniProtKB-SubCell"/>
</dbReference>
<dbReference type="AlphaFoldDB" id="A0A7S0X605"/>
<evidence type="ECO:0000256" key="4">
    <source>
        <dbReference type="ARBA" id="ARBA00023006"/>
    </source>
</evidence>
<evidence type="ECO:0000256" key="7">
    <source>
        <dbReference type="ARBA" id="ARBA00023329"/>
    </source>
</evidence>
<evidence type="ECO:0000256" key="9">
    <source>
        <dbReference type="PIRSR" id="PIRSR604241-50"/>
    </source>
</evidence>
<dbReference type="EMBL" id="HBFC01010974">
    <property type="protein sequence ID" value="CAD8703707.1"/>
    <property type="molecule type" value="Transcribed_RNA"/>
</dbReference>
<dbReference type="Pfam" id="PF02991">
    <property type="entry name" value="ATG8"/>
    <property type="match status" value="1"/>
</dbReference>
<comment type="similarity">
    <text evidence="2 10">Belongs to the ATG8 family.</text>
</comment>
<dbReference type="InterPro" id="IPR029071">
    <property type="entry name" value="Ubiquitin-like_domsf"/>
</dbReference>
<dbReference type="InterPro" id="IPR004241">
    <property type="entry name" value="Atg8-like"/>
</dbReference>
<keyword evidence="4 10" id="KW-0072">Autophagy</keyword>
<name>A0A7S0X605_9CHLO</name>
<sequence length="149" mass="17014">MSVRSTFKQEHPLDKRQAEAQRIRTKYPDRIPVIVEKAEKSDIPDLDKKKYLVPADLTVGQFVYVIRKRIKLSPEKAIFIFVNNVLPPTAALMSSIYDEHKDDDGFLYIAYSGENTFGDFRISSDFSLSPDFSLPPDCFQSPHPDADSE</sequence>
<dbReference type="FunFam" id="3.10.20.90:FF:000010">
    <property type="entry name" value="Autophagy-related protein"/>
    <property type="match status" value="1"/>
</dbReference>
<keyword evidence="3" id="KW-0926">Vacuole</keyword>
<feature type="region of interest" description="Disordered" evidence="11">
    <location>
        <begin position="1"/>
        <end position="21"/>
    </location>
</feature>
<keyword evidence="7" id="KW-0968">Cytoplasmic vesicle</keyword>
<dbReference type="PANTHER" id="PTHR10969">
    <property type="entry name" value="MICROTUBULE-ASSOCIATED PROTEINS 1A/1B LIGHT CHAIN 3-RELATED"/>
    <property type="match status" value="1"/>
</dbReference>
<evidence type="ECO:0000256" key="8">
    <source>
        <dbReference type="ARBA" id="ARBA00037813"/>
    </source>
</evidence>
<dbReference type="GO" id="GO:0006914">
    <property type="term" value="P:autophagy"/>
    <property type="evidence" value="ECO:0007669"/>
    <property type="project" value="UniProtKB-KW"/>
</dbReference>
<gene>
    <name evidence="12" type="ORF">MANT1106_LOCUS6389</name>
</gene>
<feature type="compositionally biased region" description="Basic and acidic residues" evidence="11">
    <location>
        <begin position="7"/>
        <end position="21"/>
    </location>
</feature>
<accession>A0A7S0X605</accession>
<keyword evidence="6 9" id="KW-0449">Lipoprotein</keyword>
<evidence type="ECO:0000313" key="12">
    <source>
        <dbReference type="EMBL" id="CAD8703707.1"/>
    </source>
</evidence>
<evidence type="ECO:0000256" key="2">
    <source>
        <dbReference type="ARBA" id="ARBA00007293"/>
    </source>
</evidence>
<feature type="lipid moiety-binding region" description="Phosphatidylserine amidated glycine; alternate" evidence="9">
    <location>
        <position position="118"/>
    </location>
</feature>
<keyword evidence="5" id="KW-0472">Membrane</keyword>
<organism evidence="12">
    <name type="scientific">Mantoniella antarctica</name>
    <dbReference type="NCBI Taxonomy" id="81844"/>
    <lineage>
        <taxon>Eukaryota</taxon>
        <taxon>Viridiplantae</taxon>
        <taxon>Chlorophyta</taxon>
        <taxon>Mamiellophyceae</taxon>
        <taxon>Mamiellales</taxon>
        <taxon>Mamiellaceae</taxon>
        <taxon>Mantoniella</taxon>
    </lineage>
</organism>
<protein>
    <recommendedName>
        <fullName evidence="10">Autophagy-related protein</fullName>
    </recommendedName>
</protein>
<evidence type="ECO:0000256" key="10">
    <source>
        <dbReference type="RuleBase" id="RU004384"/>
    </source>
</evidence>
<dbReference type="Gene3D" id="3.10.20.90">
    <property type="entry name" value="Phosphatidylinositol 3-kinase Catalytic Subunit, Chain A, domain 1"/>
    <property type="match status" value="1"/>
</dbReference>
<evidence type="ECO:0000256" key="11">
    <source>
        <dbReference type="SAM" id="MobiDB-lite"/>
    </source>
</evidence>
<dbReference type="CDD" id="cd16128">
    <property type="entry name" value="Ubl_ATG8"/>
    <property type="match status" value="1"/>
</dbReference>
<evidence type="ECO:0000256" key="3">
    <source>
        <dbReference type="ARBA" id="ARBA00022554"/>
    </source>
</evidence>
<dbReference type="SUPFAM" id="SSF54236">
    <property type="entry name" value="Ubiquitin-like"/>
    <property type="match status" value="1"/>
</dbReference>